<gene>
    <name evidence="2" type="ORF">GCM10010503_36920</name>
</gene>
<evidence type="ECO:0000256" key="1">
    <source>
        <dbReference type="SAM" id="Phobius"/>
    </source>
</evidence>
<evidence type="ECO:0000313" key="3">
    <source>
        <dbReference type="Proteomes" id="UP000620224"/>
    </source>
</evidence>
<protein>
    <submittedName>
        <fullName evidence="2">Uncharacterized protein</fullName>
    </submittedName>
</protein>
<feature type="transmembrane region" description="Helical" evidence="1">
    <location>
        <begin position="54"/>
        <end position="72"/>
    </location>
</feature>
<dbReference type="AlphaFoldDB" id="A0A918J949"/>
<dbReference type="InterPro" id="IPR045713">
    <property type="entry name" value="DUF6069"/>
</dbReference>
<dbReference type="Proteomes" id="UP000620224">
    <property type="component" value="Unassembled WGS sequence"/>
</dbReference>
<sequence>MTTPPSRPAPPGLRHIACATGGAVLATTLLWTVAHILGIELRVGPGGGWPTRAVSLPHVLGITLVVSLLASATRKGLDLLTDTDRASTIWTRLAVAVLLVSLTPLTYLQVSGGATAILALMHLAVAAVLIPLLAPEPPIDRGHDSKPTPG</sequence>
<reference evidence="2" key="1">
    <citation type="journal article" date="2014" name="Int. J. Syst. Evol. Microbiol.">
        <title>Complete genome sequence of Corynebacterium casei LMG S-19264T (=DSM 44701T), isolated from a smear-ripened cheese.</title>
        <authorList>
            <consortium name="US DOE Joint Genome Institute (JGI-PGF)"/>
            <person name="Walter F."/>
            <person name="Albersmeier A."/>
            <person name="Kalinowski J."/>
            <person name="Ruckert C."/>
        </authorList>
    </citation>
    <scope>NUCLEOTIDE SEQUENCE</scope>
    <source>
        <strain evidence="2">JCM 4490</strain>
    </source>
</reference>
<keyword evidence="1" id="KW-0812">Transmembrane</keyword>
<dbReference type="Pfam" id="PF19545">
    <property type="entry name" value="DUF6069"/>
    <property type="match status" value="1"/>
</dbReference>
<keyword evidence="1" id="KW-1133">Transmembrane helix</keyword>
<reference evidence="2" key="2">
    <citation type="submission" date="2020-09" db="EMBL/GenBank/DDBJ databases">
        <authorList>
            <person name="Sun Q."/>
            <person name="Ohkuma M."/>
        </authorList>
    </citation>
    <scope>NUCLEOTIDE SEQUENCE</scope>
    <source>
        <strain evidence="2">JCM 4490</strain>
    </source>
</reference>
<comment type="caution">
    <text evidence="2">The sequence shown here is derived from an EMBL/GenBank/DDBJ whole genome shotgun (WGS) entry which is preliminary data.</text>
</comment>
<name>A0A918J949_9ACTN</name>
<proteinExistence type="predicted"/>
<keyword evidence="1" id="KW-0472">Membrane</keyword>
<dbReference type="RefSeq" id="WP_190016570.1">
    <property type="nucleotide sequence ID" value="NZ_BMUE01000007.1"/>
</dbReference>
<feature type="transmembrane region" description="Helical" evidence="1">
    <location>
        <begin position="116"/>
        <end position="134"/>
    </location>
</feature>
<evidence type="ECO:0000313" key="2">
    <source>
        <dbReference type="EMBL" id="GGW56408.1"/>
    </source>
</evidence>
<keyword evidence="3" id="KW-1185">Reference proteome</keyword>
<feature type="transmembrane region" description="Helical" evidence="1">
    <location>
        <begin position="93"/>
        <end position="110"/>
    </location>
</feature>
<organism evidence="2 3">
    <name type="scientific">Streptomyces lucensis JCM 4490</name>
    <dbReference type="NCBI Taxonomy" id="1306176"/>
    <lineage>
        <taxon>Bacteria</taxon>
        <taxon>Bacillati</taxon>
        <taxon>Actinomycetota</taxon>
        <taxon>Actinomycetes</taxon>
        <taxon>Kitasatosporales</taxon>
        <taxon>Streptomycetaceae</taxon>
        <taxon>Streptomyces</taxon>
    </lineage>
</organism>
<feature type="transmembrane region" description="Helical" evidence="1">
    <location>
        <begin position="12"/>
        <end position="34"/>
    </location>
</feature>
<accession>A0A918J949</accession>
<dbReference type="EMBL" id="BMUE01000007">
    <property type="protein sequence ID" value="GGW56408.1"/>
    <property type="molecule type" value="Genomic_DNA"/>
</dbReference>